<comment type="caution">
    <text evidence="13">The sequence shown here is derived from an EMBL/GenBank/DDBJ whole genome shotgun (WGS) entry which is preliminary data.</text>
</comment>
<keyword evidence="3 10" id="KW-0963">Cytoplasm</keyword>
<keyword evidence="6 10" id="KW-0547">Nucleotide-binding</keyword>
<feature type="binding site" evidence="10">
    <location>
        <position position="237"/>
    </location>
    <ligand>
        <name>IMP</name>
        <dbReference type="ChEBI" id="CHEBI:58053"/>
    </ligand>
</feature>
<comment type="subunit">
    <text evidence="2 10">Homodimer.</text>
</comment>
<feature type="binding site" evidence="10">
    <location>
        <position position="222"/>
    </location>
    <ligand>
        <name>IMP</name>
        <dbReference type="ChEBI" id="CHEBI:58053"/>
    </ligand>
</feature>
<dbReference type="GO" id="GO:0005737">
    <property type="term" value="C:cytoplasm"/>
    <property type="evidence" value="ECO:0007669"/>
    <property type="project" value="UniProtKB-SubCell"/>
</dbReference>
<protein>
    <recommendedName>
        <fullName evidence="10 12">Adenylosuccinate synthetase</fullName>
        <shortName evidence="10">AMPSase</shortName>
        <shortName evidence="10">AdSS</shortName>
        <ecNumber evidence="10 12">6.3.4.4</ecNumber>
    </recommendedName>
    <alternativeName>
        <fullName evidence="10">IMP--aspartate ligase</fullName>
    </alternativeName>
</protein>
<dbReference type="EC" id="6.3.4.4" evidence="10 12"/>
<dbReference type="PROSITE" id="PS01266">
    <property type="entry name" value="ADENYLOSUCCIN_SYN_1"/>
    <property type="match status" value="1"/>
</dbReference>
<keyword evidence="5 10" id="KW-0479">Metal-binding</keyword>
<dbReference type="OrthoDB" id="10265645at2759"/>
<feature type="binding site" evidence="10">
    <location>
        <position position="130"/>
    </location>
    <ligand>
        <name>IMP</name>
        <dbReference type="ChEBI" id="CHEBI:58053"/>
    </ligand>
</feature>
<feature type="binding site" evidence="10">
    <location>
        <begin position="298"/>
        <end position="304"/>
    </location>
    <ligand>
        <name>substrate</name>
    </ligand>
</feature>
<comment type="function">
    <text evidence="12">Plays an important role in the de novo pathway of purine nucleotide biosynthesis.</text>
</comment>
<feature type="active site" evidence="11">
    <location>
        <position position="141"/>
    </location>
</feature>
<evidence type="ECO:0000256" key="9">
    <source>
        <dbReference type="ARBA" id="ARBA00023134"/>
    </source>
</evidence>
<evidence type="ECO:0000256" key="7">
    <source>
        <dbReference type="ARBA" id="ARBA00022755"/>
    </source>
</evidence>
<evidence type="ECO:0000256" key="4">
    <source>
        <dbReference type="ARBA" id="ARBA00022598"/>
    </source>
</evidence>
<dbReference type="PANTHER" id="PTHR11846:SF0">
    <property type="entry name" value="ADENYLOSUCCINATE SYNTHETASE"/>
    <property type="match status" value="1"/>
</dbReference>
<keyword evidence="14" id="KW-1185">Reference proteome</keyword>
<dbReference type="InterPro" id="IPR042110">
    <property type="entry name" value="Adenylosuccinate_synth_dom2"/>
</dbReference>
<reference evidence="13" key="1">
    <citation type="journal article" date="2021" name="IMA Fungus">
        <title>Genomic characterization of three marine fungi, including Emericellopsis atlantica sp. nov. with signatures of a generalist lifestyle and marine biomass degradation.</title>
        <authorList>
            <person name="Hagestad O.C."/>
            <person name="Hou L."/>
            <person name="Andersen J.H."/>
            <person name="Hansen E.H."/>
            <person name="Altermark B."/>
            <person name="Li C."/>
            <person name="Kuhnert E."/>
            <person name="Cox R.J."/>
            <person name="Crous P.W."/>
            <person name="Spatafora J.W."/>
            <person name="Lail K."/>
            <person name="Amirebrahimi M."/>
            <person name="Lipzen A."/>
            <person name="Pangilinan J."/>
            <person name="Andreopoulos W."/>
            <person name="Hayes R.D."/>
            <person name="Ng V."/>
            <person name="Grigoriev I.V."/>
            <person name="Jackson S.A."/>
            <person name="Sutton T.D.S."/>
            <person name="Dobson A.D.W."/>
            <person name="Rama T."/>
        </authorList>
    </citation>
    <scope>NUCLEOTIDE SEQUENCE</scope>
    <source>
        <strain evidence="13">TRa018bII</strain>
    </source>
</reference>
<comment type="pathway">
    <text evidence="10 12">Purine metabolism; AMP biosynthesis via de novo pathway; AMP from IMP: step 1/2.</text>
</comment>
<proteinExistence type="inferred from homology"/>
<dbReference type="GO" id="GO:0004019">
    <property type="term" value="F:adenylosuccinate synthase activity"/>
    <property type="evidence" value="ECO:0007669"/>
    <property type="project" value="UniProtKB-UniRule"/>
</dbReference>
<feature type="active site" description="Proton acceptor" evidence="10">
    <location>
        <position position="13"/>
    </location>
</feature>
<evidence type="ECO:0000256" key="2">
    <source>
        <dbReference type="ARBA" id="ARBA00011738"/>
    </source>
</evidence>
<feature type="binding site" evidence="10">
    <location>
        <position position="144"/>
    </location>
    <ligand>
        <name>IMP</name>
        <dbReference type="ChEBI" id="CHEBI:58053"/>
        <note>ligand shared between dimeric partners</note>
    </ligand>
</feature>
<feature type="binding site" evidence="10">
    <location>
        <begin position="38"/>
        <end position="41"/>
    </location>
    <ligand>
        <name>IMP</name>
        <dbReference type="ChEBI" id="CHEBI:58053"/>
    </ligand>
</feature>
<sequence>MGSTIVLGSQWGDEGKGKLVDILTEKADLVARAQGGNNAGHTIYHNGKSYHFHLLPSGLMNPKCINLIGTGVVVHIPSFFKELAELEEKGLEKPRERIFISDRAHLSLNVHALVDGLEEVELGGNSIGTTKRGIGPSYSTKAARSGIRVGDIFHKELFDRKIREIARAYKLRYGDLLTYDVDRDIAKFDKYRIDLAPFVVDAVPLIASAEEKNARILIEGANALMLDLDFGSYPYVTSSNTGLGGIFTGLALNPRKVENIIGVVKAYTTRVGGGPFPTEDLTPEVGEKLQEVGREFGVTTGRRRRCGWLDLVVVKYSCQINHYTELNLTKLDVLDTFPSIKIAVGYKDASGNDMGWPADLSKLDNCEVVYETLEGWNTSTSKARNYQDLPSQARAYVNVIEKFCAVEVNYIGVGPGRDEVVEKGNAS</sequence>
<organism evidence="13 14">
    <name type="scientific">Amylocarpus encephaloides</name>
    <dbReference type="NCBI Taxonomy" id="45428"/>
    <lineage>
        <taxon>Eukaryota</taxon>
        <taxon>Fungi</taxon>
        <taxon>Dikarya</taxon>
        <taxon>Ascomycota</taxon>
        <taxon>Pezizomycotina</taxon>
        <taxon>Leotiomycetes</taxon>
        <taxon>Helotiales</taxon>
        <taxon>Helotiales incertae sedis</taxon>
        <taxon>Amylocarpus</taxon>
    </lineage>
</organism>
<comment type="function">
    <text evidence="10">Plays an important role in the de novo pathway and in the salvage pathway of purine nucleotide biosynthesis. Catalyzes the first commited step in the biosynthesis of AMP from IMP.</text>
</comment>
<dbReference type="InterPro" id="IPR001114">
    <property type="entry name" value="Adenylosuccinate_synthetase"/>
</dbReference>
<evidence type="ECO:0000256" key="11">
    <source>
        <dbReference type="PROSITE-ProRule" id="PRU10134"/>
    </source>
</evidence>
<keyword evidence="7 10" id="KW-0658">Purine biosynthesis</keyword>
<dbReference type="SMART" id="SM00788">
    <property type="entry name" value="Adenylsucc_synt"/>
    <property type="match status" value="1"/>
</dbReference>
<evidence type="ECO:0000313" key="13">
    <source>
        <dbReference type="EMBL" id="KAG9229489.1"/>
    </source>
</evidence>
<dbReference type="PROSITE" id="PS00513">
    <property type="entry name" value="ADENYLOSUCCIN_SYN_2"/>
    <property type="match status" value="1"/>
</dbReference>
<dbReference type="NCBIfam" id="TIGR00184">
    <property type="entry name" value="purA"/>
    <property type="match status" value="1"/>
</dbReference>
<evidence type="ECO:0000256" key="10">
    <source>
        <dbReference type="HAMAP-Rule" id="MF_03125"/>
    </source>
</evidence>
<feature type="binding site" evidence="10">
    <location>
        <position position="13"/>
    </location>
    <ligand>
        <name>Mg(2+)</name>
        <dbReference type="ChEBI" id="CHEBI:18420"/>
    </ligand>
</feature>
<dbReference type="FunFam" id="1.10.300.10:FF:000001">
    <property type="entry name" value="Adenylosuccinate synthetase"/>
    <property type="match status" value="1"/>
</dbReference>
<accession>A0A9P7Y975</accession>
<gene>
    <name evidence="13" type="ORF">BJ875DRAFT_474723</name>
</gene>
<dbReference type="GO" id="GO:0046040">
    <property type="term" value="P:IMP metabolic process"/>
    <property type="evidence" value="ECO:0007669"/>
    <property type="project" value="TreeGrafter"/>
</dbReference>
<comment type="catalytic activity">
    <reaction evidence="10 12">
        <text>IMP + L-aspartate + GTP = N(6)-(1,2-dicarboxyethyl)-AMP + GDP + phosphate + 2 H(+)</text>
        <dbReference type="Rhea" id="RHEA:15753"/>
        <dbReference type="ChEBI" id="CHEBI:15378"/>
        <dbReference type="ChEBI" id="CHEBI:29991"/>
        <dbReference type="ChEBI" id="CHEBI:37565"/>
        <dbReference type="ChEBI" id="CHEBI:43474"/>
        <dbReference type="ChEBI" id="CHEBI:57567"/>
        <dbReference type="ChEBI" id="CHEBI:58053"/>
        <dbReference type="ChEBI" id="CHEBI:58189"/>
        <dbReference type="EC" id="6.3.4.4"/>
    </reaction>
</comment>
<dbReference type="AlphaFoldDB" id="A0A9P7Y975"/>
<evidence type="ECO:0000256" key="1">
    <source>
        <dbReference type="ARBA" id="ARBA00003779"/>
    </source>
</evidence>
<feature type="binding site" evidence="10">
    <location>
        <begin position="40"/>
        <end position="42"/>
    </location>
    <ligand>
        <name>GTP</name>
        <dbReference type="ChEBI" id="CHEBI:37565"/>
    </ligand>
</feature>
<dbReference type="Gene3D" id="3.90.170.10">
    <property type="entry name" value="Adenylosuccinate Synthetase, subunit A, domain 3"/>
    <property type="match status" value="1"/>
</dbReference>
<feature type="binding site" evidence="10">
    <location>
        <position position="302"/>
    </location>
    <ligand>
        <name>IMP</name>
        <dbReference type="ChEBI" id="CHEBI:58053"/>
    </ligand>
</feature>
<dbReference type="InterPro" id="IPR042109">
    <property type="entry name" value="Adenylosuccinate_synth_dom1"/>
</dbReference>
<dbReference type="Gene3D" id="1.10.300.10">
    <property type="entry name" value="Adenylosuccinate Synthetase, subunit A, domain 2"/>
    <property type="match status" value="1"/>
</dbReference>
<feature type="binding site" evidence="10">
    <location>
        <begin position="330"/>
        <end position="332"/>
    </location>
    <ligand>
        <name>GTP</name>
        <dbReference type="ChEBI" id="CHEBI:37565"/>
    </ligand>
</feature>
<keyword evidence="4 10" id="KW-0436">Ligase</keyword>
<dbReference type="GO" id="GO:0044208">
    <property type="term" value="P:'de novo' AMP biosynthetic process"/>
    <property type="evidence" value="ECO:0007669"/>
    <property type="project" value="UniProtKB-UniRule"/>
</dbReference>
<dbReference type="GO" id="GO:0005525">
    <property type="term" value="F:GTP binding"/>
    <property type="evidence" value="ECO:0007669"/>
    <property type="project" value="UniProtKB-UniRule"/>
</dbReference>
<dbReference type="Proteomes" id="UP000824998">
    <property type="component" value="Unassembled WGS sequence"/>
</dbReference>
<comment type="similarity">
    <text evidence="10 12">Belongs to the adenylosuccinate synthetase family.</text>
</comment>
<evidence type="ECO:0000256" key="3">
    <source>
        <dbReference type="ARBA" id="ARBA00022490"/>
    </source>
</evidence>
<evidence type="ECO:0000256" key="5">
    <source>
        <dbReference type="ARBA" id="ARBA00022723"/>
    </source>
</evidence>
<feature type="active site" description="Proton donor" evidence="10">
    <location>
        <position position="41"/>
    </location>
</feature>
<dbReference type="PANTHER" id="PTHR11846">
    <property type="entry name" value="ADENYLOSUCCINATE SYNTHETASE"/>
    <property type="match status" value="1"/>
</dbReference>
<feature type="binding site" evidence="10">
    <location>
        <begin position="12"/>
        <end position="18"/>
    </location>
    <ligand>
        <name>GTP</name>
        <dbReference type="ChEBI" id="CHEBI:37565"/>
    </ligand>
</feature>
<feature type="binding site" evidence="10">
    <location>
        <position position="40"/>
    </location>
    <ligand>
        <name>Mg(2+)</name>
        <dbReference type="ChEBI" id="CHEBI:18420"/>
    </ligand>
</feature>
<dbReference type="SUPFAM" id="SSF52540">
    <property type="entry name" value="P-loop containing nucleoside triphosphate hydrolases"/>
    <property type="match status" value="1"/>
</dbReference>
<dbReference type="HAMAP" id="MF_00011">
    <property type="entry name" value="Adenylosucc_synth"/>
    <property type="match status" value="1"/>
</dbReference>
<dbReference type="InterPro" id="IPR027417">
    <property type="entry name" value="P-loop_NTPase"/>
</dbReference>
<dbReference type="NCBIfam" id="NF002223">
    <property type="entry name" value="PRK01117.1"/>
    <property type="match status" value="1"/>
</dbReference>
<evidence type="ECO:0000313" key="14">
    <source>
        <dbReference type="Proteomes" id="UP000824998"/>
    </source>
</evidence>
<dbReference type="InterPro" id="IPR033128">
    <property type="entry name" value="Adenylosuccin_syn_Lys_AS"/>
</dbReference>
<evidence type="ECO:0000256" key="8">
    <source>
        <dbReference type="ARBA" id="ARBA00022842"/>
    </source>
</evidence>
<dbReference type="InterPro" id="IPR042111">
    <property type="entry name" value="Adenylosuccinate_synth_dom3"/>
</dbReference>
<comment type="cofactor">
    <cofactor evidence="10">
        <name>Mg(2+)</name>
        <dbReference type="ChEBI" id="CHEBI:18420"/>
    </cofactor>
    <text evidence="10">Binds 1 Mg(2+) ion per subunit.</text>
</comment>
<dbReference type="CDD" id="cd03108">
    <property type="entry name" value="AdSS"/>
    <property type="match status" value="1"/>
</dbReference>
<dbReference type="GO" id="GO:0000287">
    <property type="term" value="F:magnesium ion binding"/>
    <property type="evidence" value="ECO:0007669"/>
    <property type="project" value="UniProtKB-UniRule"/>
</dbReference>
<dbReference type="Pfam" id="PF00709">
    <property type="entry name" value="Adenylsucc_synt"/>
    <property type="match status" value="1"/>
</dbReference>
<dbReference type="Gene3D" id="3.40.440.10">
    <property type="entry name" value="Adenylosuccinate Synthetase, subunit A, domain 1"/>
    <property type="match status" value="1"/>
</dbReference>
<dbReference type="FunFam" id="3.90.170.10:FF:000001">
    <property type="entry name" value="Adenylosuccinate synthetase"/>
    <property type="match status" value="1"/>
</dbReference>
<feature type="binding site" evidence="10">
    <location>
        <position position="304"/>
    </location>
    <ligand>
        <name>GTP</name>
        <dbReference type="ChEBI" id="CHEBI:37565"/>
    </ligand>
</feature>
<name>A0A9P7Y975_9HELO</name>
<evidence type="ECO:0000256" key="6">
    <source>
        <dbReference type="ARBA" id="ARBA00022741"/>
    </source>
</evidence>
<keyword evidence="9 10" id="KW-0342">GTP-binding</keyword>
<dbReference type="EMBL" id="MU251763">
    <property type="protein sequence ID" value="KAG9229489.1"/>
    <property type="molecule type" value="Genomic_DNA"/>
</dbReference>
<comment type="function">
    <text evidence="1">Plays an important role in the de novo pathway and in the salvage pathway of purine nucleotide biosynthesis. Catalyzes the first committed step in the biosynthesis of AMP from IMP.</text>
</comment>
<feature type="binding site" evidence="10">
    <location>
        <begin position="13"/>
        <end position="16"/>
    </location>
    <ligand>
        <name>IMP</name>
        <dbReference type="ChEBI" id="CHEBI:58053"/>
    </ligand>
</feature>
<comment type="subcellular location">
    <subcellularLocation>
        <location evidence="10">Cytoplasm</location>
    </subcellularLocation>
</comment>
<keyword evidence="8 10" id="KW-0460">Magnesium</keyword>
<dbReference type="InterPro" id="IPR018220">
    <property type="entry name" value="Adenylosuccin_syn_GTP-bd"/>
</dbReference>
<evidence type="ECO:0000256" key="12">
    <source>
        <dbReference type="RuleBase" id="RU000520"/>
    </source>
</evidence>
<feature type="binding site" evidence="10">
    <location>
        <begin position="412"/>
        <end position="414"/>
    </location>
    <ligand>
        <name>GTP</name>
        <dbReference type="ChEBI" id="CHEBI:37565"/>
    </ligand>
</feature>